<accession>A0A7C9FDY3</accession>
<dbReference type="AlphaFoldDB" id="A0A7C9FDY3"/>
<gene>
    <name evidence="3" type="ORF">GBK04_17350</name>
</gene>
<evidence type="ECO:0008006" key="5">
    <source>
        <dbReference type="Google" id="ProtNLM"/>
    </source>
</evidence>
<name>A0A7C9FDY3_9BACT</name>
<evidence type="ECO:0000313" key="3">
    <source>
        <dbReference type="EMBL" id="MPR35070.1"/>
    </source>
</evidence>
<dbReference type="RefSeq" id="WP_152761809.1">
    <property type="nucleotide sequence ID" value="NZ_WHLY01000002.1"/>
</dbReference>
<dbReference type="Proteomes" id="UP000479293">
    <property type="component" value="Unassembled WGS sequence"/>
</dbReference>
<keyword evidence="2" id="KW-0732">Signal</keyword>
<keyword evidence="4" id="KW-1185">Reference proteome</keyword>
<feature type="chain" id="PRO_5028808928" description="DUF4890 domain-containing protein" evidence="2">
    <location>
        <begin position="21"/>
        <end position="115"/>
    </location>
</feature>
<dbReference type="GO" id="GO:0042597">
    <property type="term" value="C:periplasmic space"/>
    <property type="evidence" value="ECO:0007669"/>
    <property type="project" value="InterPro"/>
</dbReference>
<keyword evidence="1" id="KW-0175">Coiled coil</keyword>
<dbReference type="EMBL" id="WHLY01000002">
    <property type="protein sequence ID" value="MPR35070.1"/>
    <property type="molecule type" value="Genomic_DNA"/>
</dbReference>
<proteinExistence type="predicted"/>
<feature type="signal peptide" evidence="2">
    <location>
        <begin position="1"/>
        <end position="20"/>
    </location>
</feature>
<evidence type="ECO:0000313" key="4">
    <source>
        <dbReference type="Proteomes" id="UP000479293"/>
    </source>
</evidence>
<comment type="caution">
    <text evidence="3">The sequence shown here is derived from an EMBL/GenBank/DDBJ whole genome shotgun (WGS) entry which is preliminary data.</text>
</comment>
<evidence type="ECO:0000256" key="1">
    <source>
        <dbReference type="SAM" id="Coils"/>
    </source>
</evidence>
<protein>
    <recommendedName>
        <fullName evidence="5">DUF4890 domain-containing protein</fullName>
    </recommendedName>
</protein>
<sequence>MKKTIGMMVLMMTLCTLSFAQKQHDNSEKRMETRMKHMKKELNLTDEQAARVSKLMQEQSKKQRALAEEMKANRKQSKAELKSILTQEQYIQLLEKQAQRNTKTRHHRVRRAVHG</sequence>
<feature type="coiled-coil region" evidence="1">
    <location>
        <begin position="28"/>
        <end position="87"/>
    </location>
</feature>
<organism evidence="3 4">
    <name type="scientific">Salmonirosea aquatica</name>
    <dbReference type="NCBI Taxonomy" id="2654236"/>
    <lineage>
        <taxon>Bacteria</taxon>
        <taxon>Pseudomonadati</taxon>
        <taxon>Bacteroidota</taxon>
        <taxon>Cytophagia</taxon>
        <taxon>Cytophagales</taxon>
        <taxon>Spirosomataceae</taxon>
        <taxon>Salmonirosea</taxon>
    </lineage>
</organism>
<reference evidence="3 4" key="1">
    <citation type="submission" date="2019-10" db="EMBL/GenBank/DDBJ databases">
        <title>Draft Genome Sequence of Cytophagaceae sp. SJW1-29.</title>
        <authorList>
            <person name="Choi A."/>
        </authorList>
    </citation>
    <scope>NUCLEOTIDE SEQUENCE [LARGE SCALE GENOMIC DNA]</scope>
    <source>
        <strain evidence="3 4">SJW1-29</strain>
    </source>
</reference>
<evidence type="ECO:0000256" key="2">
    <source>
        <dbReference type="SAM" id="SignalP"/>
    </source>
</evidence>